<dbReference type="Pfam" id="PF23635">
    <property type="entry name" value="Beta-prop_AT5G49610-like"/>
    <property type="match status" value="1"/>
</dbReference>
<organism evidence="3 4">
    <name type="scientific">Lolium multiflorum</name>
    <name type="common">Italian ryegrass</name>
    <name type="synonym">Lolium perenne subsp. multiflorum</name>
    <dbReference type="NCBI Taxonomy" id="4521"/>
    <lineage>
        <taxon>Eukaryota</taxon>
        <taxon>Viridiplantae</taxon>
        <taxon>Streptophyta</taxon>
        <taxon>Embryophyta</taxon>
        <taxon>Tracheophyta</taxon>
        <taxon>Spermatophyta</taxon>
        <taxon>Magnoliopsida</taxon>
        <taxon>Liliopsida</taxon>
        <taxon>Poales</taxon>
        <taxon>Poaceae</taxon>
        <taxon>BOP clade</taxon>
        <taxon>Pooideae</taxon>
        <taxon>Poodae</taxon>
        <taxon>Poeae</taxon>
        <taxon>Poeae Chloroplast Group 2 (Poeae type)</taxon>
        <taxon>Loliodinae</taxon>
        <taxon>Loliinae</taxon>
        <taxon>Lolium</taxon>
    </lineage>
</organism>
<dbReference type="SMART" id="SM00256">
    <property type="entry name" value="FBOX"/>
    <property type="match status" value="1"/>
</dbReference>
<dbReference type="InterPro" id="IPR036047">
    <property type="entry name" value="F-box-like_dom_sf"/>
</dbReference>
<dbReference type="PANTHER" id="PTHR32133">
    <property type="entry name" value="OS07G0120400 PROTEIN"/>
    <property type="match status" value="1"/>
</dbReference>
<dbReference type="Gene3D" id="1.20.1280.50">
    <property type="match status" value="1"/>
</dbReference>
<comment type="caution">
    <text evidence="3">The sequence shown here is derived from an EMBL/GenBank/DDBJ whole genome shotgun (WGS) entry which is preliminary data.</text>
</comment>
<sequence length="621" mass="70406">MGRSHLDAVPTQGYHFRPRARRSGWGLPSLADPHGLTKHNTRIRSEHAEPSSDTTVKAHVNQTALGVIRAEGGRMGFIFVSGFTAQLWRRDTDCGDSWVRGRTIQLDKLLPPDSQKEDPSMVGYAEESNAVFFETVAGVFMLHLESLQLKRLSEANSVRCHHPFELVYTPAIHDGAKVVRHQELTRWSQITQYMKRLSKERIASTSLTLHITPSLRRPAAASTPLHHMGSEEGGMLPAAPSLDDMDDNILSNVLLRLPPQPSSLPRASAVCKRWHSLACEPGFCRRFRRHHRRSPPLLGFFNPDEFLTFVPTLDTLNRVIPGRFSLLRDNRDRYEACGSRHGLVFIFDDEYRHILVWDPVTGKQDRLDIPPEFKDDITVKGTVLRDAGDVHFRVVLVAADTRDIQQQRQSLARVYSAETNSWGDLISLPLPPEASAKRLPMVILDNPAVLVGDSLYWPIAGCLSGILEFNLERRRLAVIRVPVHVNRLWFSIMREEGGGLGLVSMSGFTARLWKRKTDSDGVASWVLRRTIELDKLLFLDQKEHQHILIRGYAEENNMVFLSTTIGLFMVQLQSLQFTFMKHTETTNIASYHPFESVYTAETRRNGPEEFDLSEEYIGSPE</sequence>
<dbReference type="PANTHER" id="PTHR32133:SF320">
    <property type="entry name" value="F-BOX DOMAIN-CONTAINING PROTEIN"/>
    <property type="match status" value="1"/>
</dbReference>
<dbReference type="EMBL" id="JAUUTY010000006">
    <property type="protein sequence ID" value="KAK1614195.1"/>
    <property type="molecule type" value="Genomic_DNA"/>
</dbReference>
<gene>
    <name evidence="3" type="ORF">QYE76_019712</name>
</gene>
<dbReference type="InterPro" id="IPR001810">
    <property type="entry name" value="F-box_dom"/>
</dbReference>
<dbReference type="InterPro" id="IPR056594">
    <property type="entry name" value="AT5G49610-like_b-prop"/>
</dbReference>
<evidence type="ECO:0000313" key="4">
    <source>
        <dbReference type="Proteomes" id="UP001231189"/>
    </source>
</evidence>
<evidence type="ECO:0000259" key="2">
    <source>
        <dbReference type="SMART" id="SM00256"/>
    </source>
</evidence>
<keyword evidence="4" id="KW-1185">Reference proteome</keyword>
<evidence type="ECO:0000313" key="3">
    <source>
        <dbReference type="EMBL" id="KAK1614195.1"/>
    </source>
</evidence>
<dbReference type="SUPFAM" id="SSF81383">
    <property type="entry name" value="F-box domain"/>
    <property type="match status" value="1"/>
</dbReference>
<accession>A0AAD8VR82</accession>
<dbReference type="Proteomes" id="UP001231189">
    <property type="component" value="Unassembled WGS sequence"/>
</dbReference>
<dbReference type="Pfam" id="PF00646">
    <property type="entry name" value="F-box"/>
    <property type="match status" value="1"/>
</dbReference>
<feature type="domain" description="F-box" evidence="2">
    <location>
        <begin position="245"/>
        <end position="287"/>
    </location>
</feature>
<feature type="region of interest" description="Disordered" evidence="1">
    <location>
        <begin position="1"/>
        <end position="20"/>
    </location>
</feature>
<proteinExistence type="predicted"/>
<reference evidence="3" key="1">
    <citation type="submission" date="2023-07" db="EMBL/GenBank/DDBJ databases">
        <title>A chromosome-level genome assembly of Lolium multiflorum.</title>
        <authorList>
            <person name="Chen Y."/>
            <person name="Copetti D."/>
            <person name="Kolliker R."/>
            <person name="Studer B."/>
        </authorList>
    </citation>
    <scope>NUCLEOTIDE SEQUENCE</scope>
    <source>
        <strain evidence="3">02402/16</strain>
        <tissue evidence="3">Leaf</tissue>
    </source>
</reference>
<evidence type="ECO:0000256" key="1">
    <source>
        <dbReference type="SAM" id="MobiDB-lite"/>
    </source>
</evidence>
<protein>
    <recommendedName>
        <fullName evidence="2">F-box domain-containing protein</fullName>
    </recommendedName>
</protein>
<name>A0AAD8VR82_LOLMU</name>
<dbReference type="AlphaFoldDB" id="A0AAD8VR82"/>